<dbReference type="Proteomes" id="UP001420932">
    <property type="component" value="Unassembled WGS sequence"/>
</dbReference>
<evidence type="ECO:0000313" key="2">
    <source>
        <dbReference type="EMBL" id="KAK9142292.1"/>
    </source>
</evidence>
<feature type="region of interest" description="Disordered" evidence="1">
    <location>
        <begin position="1"/>
        <end position="46"/>
    </location>
</feature>
<comment type="caution">
    <text evidence="2">The sequence shown here is derived from an EMBL/GenBank/DDBJ whole genome shotgun (WGS) entry which is preliminary data.</text>
</comment>
<proteinExistence type="predicted"/>
<feature type="compositionally biased region" description="Basic and acidic residues" evidence="1">
    <location>
        <begin position="1"/>
        <end position="17"/>
    </location>
</feature>
<protein>
    <submittedName>
        <fullName evidence="2">Uncharacterized protein</fullName>
    </submittedName>
</protein>
<accession>A0AAP0K0F5</accession>
<organism evidence="2 3">
    <name type="scientific">Stephania yunnanensis</name>
    <dbReference type="NCBI Taxonomy" id="152371"/>
    <lineage>
        <taxon>Eukaryota</taxon>
        <taxon>Viridiplantae</taxon>
        <taxon>Streptophyta</taxon>
        <taxon>Embryophyta</taxon>
        <taxon>Tracheophyta</taxon>
        <taxon>Spermatophyta</taxon>
        <taxon>Magnoliopsida</taxon>
        <taxon>Ranunculales</taxon>
        <taxon>Menispermaceae</taxon>
        <taxon>Menispermoideae</taxon>
        <taxon>Cissampelideae</taxon>
        <taxon>Stephania</taxon>
    </lineage>
</organism>
<evidence type="ECO:0000313" key="3">
    <source>
        <dbReference type="Proteomes" id="UP001420932"/>
    </source>
</evidence>
<name>A0AAP0K0F5_9MAGN</name>
<evidence type="ECO:0000256" key="1">
    <source>
        <dbReference type="SAM" id="MobiDB-lite"/>
    </source>
</evidence>
<gene>
    <name evidence="2" type="ORF">Syun_011692</name>
</gene>
<reference evidence="2 3" key="1">
    <citation type="submission" date="2024-01" db="EMBL/GenBank/DDBJ databases">
        <title>Genome assemblies of Stephania.</title>
        <authorList>
            <person name="Yang L."/>
        </authorList>
    </citation>
    <scope>NUCLEOTIDE SEQUENCE [LARGE SCALE GENOMIC DNA]</scope>
    <source>
        <strain evidence="2">YNDBR</strain>
        <tissue evidence="2">Leaf</tissue>
    </source>
</reference>
<sequence>MNIRNEGDEQAREREKTGQQLRRGQPTAAMAVPHHGSTELASTVWRPSRWLAQTRRSSRRGQQQAVLS</sequence>
<dbReference type="EMBL" id="JBBNAF010000005">
    <property type="protein sequence ID" value="KAK9142292.1"/>
    <property type="molecule type" value="Genomic_DNA"/>
</dbReference>
<dbReference type="AlphaFoldDB" id="A0AAP0K0F5"/>
<keyword evidence="3" id="KW-1185">Reference proteome</keyword>